<proteinExistence type="predicted"/>
<name>A0A8X6MU63_NEPPI</name>
<sequence>MGPDCVVSTTGMRSARKNLNEPDENSGIIKTSPFFTSVFLKVIERHFVAEDVETLRQGRRTGPSGRRGVGARWAGSGPRVSEKNSVTMRNAPYDR</sequence>
<organism evidence="2 3">
    <name type="scientific">Nephila pilipes</name>
    <name type="common">Giant wood spider</name>
    <name type="synonym">Nephila maculata</name>
    <dbReference type="NCBI Taxonomy" id="299642"/>
    <lineage>
        <taxon>Eukaryota</taxon>
        <taxon>Metazoa</taxon>
        <taxon>Ecdysozoa</taxon>
        <taxon>Arthropoda</taxon>
        <taxon>Chelicerata</taxon>
        <taxon>Arachnida</taxon>
        <taxon>Araneae</taxon>
        <taxon>Araneomorphae</taxon>
        <taxon>Entelegynae</taxon>
        <taxon>Araneoidea</taxon>
        <taxon>Nephilidae</taxon>
        <taxon>Nephila</taxon>
    </lineage>
</organism>
<protein>
    <submittedName>
        <fullName evidence="2">Uncharacterized protein</fullName>
    </submittedName>
</protein>
<dbReference type="Proteomes" id="UP000887013">
    <property type="component" value="Unassembled WGS sequence"/>
</dbReference>
<evidence type="ECO:0000313" key="3">
    <source>
        <dbReference type="Proteomes" id="UP000887013"/>
    </source>
</evidence>
<reference evidence="2" key="1">
    <citation type="submission" date="2020-08" db="EMBL/GenBank/DDBJ databases">
        <title>Multicomponent nature underlies the extraordinary mechanical properties of spider dragline silk.</title>
        <authorList>
            <person name="Kono N."/>
            <person name="Nakamura H."/>
            <person name="Mori M."/>
            <person name="Yoshida Y."/>
            <person name="Ohtoshi R."/>
            <person name="Malay A.D."/>
            <person name="Moran D.A.P."/>
            <person name="Tomita M."/>
            <person name="Numata K."/>
            <person name="Arakawa K."/>
        </authorList>
    </citation>
    <scope>NUCLEOTIDE SEQUENCE</scope>
</reference>
<keyword evidence="3" id="KW-1185">Reference proteome</keyword>
<evidence type="ECO:0000256" key="1">
    <source>
        <dbReference type="SAM" id="MobiDB-lite"/>
    </source>
</evidence>
<dbReference type="EMBL" id="BMAW01002315">
    <property type="protein sequence ID" value="GFS77999.1"/>
    <property type="molecule type" value="Genomic_DNA"/>
</dbReference>
<accession>A0A8X6MU63</accession>
<feature type="region of interest" description="Disordered" evidence="1">
    <location>
        <begin position="57"/>
        <end position="95"/>
    </location>
</feature>
<gene>
    <name evidence="2" type="ORF">NPIL_291031</name>
</gene>
<comment type="caution">
    <text evidence="2">The sequence shown here is derived from an EMBL/GenBank/DDBJ whole genome shotgun (WGS) entry which is preliminary data.</text>
</comment>
<dbReference type="AlphaFoldDB" id="A0A8X6MU63"/>
<feature type="region of interest" description="Disordered" evidence="1">
    <location>
        <begin position="1"/>
        <end position="27"/>
    </location>
</feature>
<evidence type="ECO:0000313" key="2">
    <source>
        <dbReference type="EMBL" id="GFS77999.1"/>
    </source>
</evidence>